<protein>
    <submittedName>
        <fullName evidence="2">Uncharacterized protein</fullName>
    </submittedName>
</protein>
<dbReference type="AlphaFoldDB" id="A0A917LV32"/>
<keyword evidence="3" id="KW-1185">Reference proteome</keyword>
<evidence type="ECO:0000313" key="3">
    <source>
        <dbReference type="Proteomes" id="UP000638848"/>
    </source>
</evidence>
<accession>A0A917LV32</accession>
<comment type="caution">
    <text evidence="2">The sequence shown here is derived from an EMBL/GenBank/DDBJ whole genome shotgun (WGS) entry which is preliminary data.</text>
</comment>
<sequence>MLAARSRQHGVTPAQTVRDFDIHELTLSQQRRQSDLGDSKKPGTLSLPFAP</sequence>
<name>A0A917LV32_9MICC</name>
<feature type="compositionally biased region" description="Basic and acidic residues" evidence="1">
    <location>
        <begin position="32"/>
        <end position="41"/>
    </location>
</feature>
<organism evidence="2 3">
    <name type="scientific">Kocuria dechangensis</name>
    <dbReference type="NCBI Taxonomy" id="1176249"/>
    <lineage>
        <taxon>Bacteria</taxon>
        <taxon>Bacillati</taxon>
        <taxon>Actinomycetota</taxon>
        <taxon>Actinomycetes</taxon>
        <taxon>Micrococcales</taxon>
        <taxon>Micrococcaceae</taxon>
        <taxon>Kocuria</taxon>
    </lineage>
</organism>
<evidence type="ECO:0000313" key="2">
    <source>
        <dbReference type="EMBL" id="GGG59921.1"/>
    </source>
</evidence>
<evidence type="ECO:0000256" key="1">
    <source>
        <dbReference type="SAM" id="MobiDB-lite"/>
    </source>
</evidence>
<dbReference type="Proteomes" id="UP000638848">
    <property type="component" value="Unassembled WGS sequence"/>
</dbReference>
<reference evidence="2" key="1">
    <citation type="journal article" date="2014" name="Int. J. Syst. Evol. Microbiol.">
        <title>Complete genome sequence of Corynebacterium casei LMG S-19264T (=DSM 44701T), isolated from a smear-ripened cheese.</title>
        <authorList>
            <consortium name="US DOE Joint Genome Institute (JGI-PGF)"/>
            <person name="Walter F."/>
            <person name="Albersmeier A."/>
            <person name="Kalinowski J."/>
            <person name="Ruckert C."/>
        </authorList>
    </citation>
    <scope>NUCLEOTIDE SEQUENCE</scope>
    <source>
        <strain evidence="2">CGMCC 1.12187</strain>
    </source>
</reference>
<feature type="region of interest" description="Disordered" evidence="1">
    <location>
        <begin position="1"/>
        <end position="51"/>
    </location>
</feature>
<proteinExistence type="predicted"/>
<reference evidence="2" key="2">
    <citation type="submission" date="2020-09" db="EMBL/GenBank/DDBJ databases">
        <authorList>
            <person name="Sun Q."/>
            <person name="Zhou Y."/>
        </authorList>
    </citation>
    <scope>NUCLEOTIDE SEQUENCE</scope>
    <source>
        <strain evidence="2">CGMCC 1.12187</strain>
    </source>
</reference>
<gene>
    <name evidence="2" type="ORF">GCM10011374_23470</name>
</gene>
<dbReference type="EMBL" id="BMEQ01000012">
    <property type="protein sequence ID" value="GGG59921.1"/>
    <property type="molecule type" value="Genomic_DNA"/>
</dbReference>